<dbReference type="CDD" id="cd18809">
    <property type="entry name" value="SF1_C_RecD"/>
    <property type="match status" value="1"/>
</dbReference>
<feature type="binding site" evidence="3">
    <location>
        <begin position="270"/>
        <end position="277"/>
    </location>
    <ligand>
        <name>ATP</name>
        <dbReference type="ChEBI" id="CHEBI:30616"/>
    </ligand>
</feature>
<dbReference type="InterPro" id="IPR006344">
    <property type="entry name" value="RecD"/>
</dbReference>
<dbReference type="Proteomes" id="UP000187495">
    <property type="component" value="Unassembled WGS sequence"/>
</dbReference>
<accession>A0A1N7FKW5</accession>
<evidence type="ECO:0000256" key="3">
    <source>
        <dbReference type="HAMAP-Rule" id="MF_01487"/>
    </source>
</evidence>
<comment type="catalytic activity">
    <reaction evidence="3">
        <text>ATP + H2O = ADP + phosphate + H(+)</text>
        <dbReference type="Rhea" id="RHEA:13065"/>
        <dbReference type="ChEBI" id="CHEBI:15377"/>
        <dbReference type="ChEBI" id="CHEBI:15378"/>
        <dbReference type="ChEBI" id="CHEBI:30616"/>
        <dbReference type="ChEBI" id="CHEBI:43474"/>
        <dbReference type="ChEBI" id="CHEBI:456216"/>
        <dbReference type="EC" id="5.6.2.3"/>
    </reaction>
</comment>
<dbReference type="GO" id="GO:0016887">
    <property type="term" value="F:ATP hydrolysis activity"/>
    <property type="evidence" value="ECO:0007669"/>
    <property type="project" value="RHEA"/>
</dbReference>
<name>A0A1N7FKW5_9GAMM</name>
<evidence type="ECO:0000256" key="1">
    <source>
        <dbReference type="ARBA" id="ARBA00022741"/>
    </source>
</evidence>
<keyword evidence="1 3" id="KW-0547">Nucleotide-binding</keyword>
<dbReference type="GO" id="GO:0017116">
    <property type="term" value="F:single-stranded DNA helicase activity"/>
    <property type="evidence" value="ECO:0007669"/>
    <property type="project" value="TreeGrafter"/>
</dbReference>
<organism evidence="5 6">
    <name type="scientific">Moraxella cuniculi DSM 21768</name>
    <dbReference type="NCBI Taxonomy" id="1122245"/>
    <lineage>
        <taxon>Bacteria</taxon>
        <taxon>Pseudomonadati</taxon>
        <taxon>Pseudomonadota</taxon>
        <taxon>Gammaproteobacteria</taxon>
        <taxon>Moraxellales</taxon>
        <taxon>Moraxellaceae</taxon>
        <taxon>Moraxella</taxon>
    </lineage>
</organism>
<keyword evidence="6" id="KW-1185">Reference proteome</keyword>
<dbReference type="Pfam" id="PF13538">
    <property type="entry name" value="UvrD_C_2"/>
    <property type="match status" value="1"/>
</dbReference>
<dbReference type="InterPro" id="IPR050534">
    <property type="entry name" value="Coronavir_polyprotein_1ab"/>
</dbReference>
<keyword evidence="3" id="KW-0234">DNA repair</keyword>
<dbReference type="NCBIfam" id="TIGR01447">
    <property type="entry name" value="recD"/>
    <property type="match status" value="1"/>
</dbReference>
<dbReference type="GO" id="GO:0003677">
    <property type="term" value="F:DNA binding"/>
    <property type="evidence" value="ECO:0007669"/>
    <property type="project" value="UniProtKB-UniRule"/>
</dbReference>
<comment type="function">
    <text evidence="3">A helicase/nuclease that prepares dsDNA breaks (DSB) for recombinational DNA repair. Binds to DSBs and unwinds DNA via a highly rapid and processive ATP-dependent bidirectional helicase activity. Unwinds dsDNA until it encounters a Chi (crossover hotspot instigator) sequence from the 3' direction. Cuts ssDNA a few nucleotides 3' to the Chi site. The properties and activities of the enzyme are changed at Chi. The Chi-altered holoenzyme produces a long 3'-ssDNA overhang and facilitates RecA-binding to the ssDNA for homologous DNA recombination and repair. Holoenzyme degrades any linearized DNA that is unable to undergo homologous recombination. In the holoenzyme this subunit has ssDNA-dependent ATPase and 5'-3' helicase activity. When added to pre-assembled RecBC greatly stimulates nuclease activity and augments holoenzyme processivity. Negatively regulates the RecA-loading ability of RecBCD.</text>
</comment>
<keyword evidence="3" id="KW-0413">Isomerase</keyword>
<dbReference type="PANTHER" id="PTHR43788:SF6">
    <property type="entry name" value="DNA HELICASE B"/>
    <property type="match status" value="1"/>
</dbReference>
<keyword evidence="3" id="KW-0238">DNA-binding</keyword>
<keyword evidence="3" id="KW-0269">Exonuclease</keyword>
<dbReference type="GO" id="GO:0043139">
    <property type="term" value="F:5'-3' DNA helicase activity"/>
    <property type="evidence" value="ECO:0007669"/>
    <property type="project" value="UniProtKB-UniRule"/>
</dbReference>
<dbReference type="InterPro" id="IPR027785">
    <property type="entry name" value="UvrD-like_helicase_C"/>
</dbReference>
<dbReference type="EC" id="5.6.2.3" evidence="3"/>
<evidence type="ECO:0000259" key="4">
    <source>
        <dbReference type="Pfam" id="PF13538"/>
    </source>
</evidence>
<dbReference type="GO" id="GO:0005524">
    <property type="term" value="F:ATP binding"/>
    <property type="evidence" value="ECO:0007669"/>
    <property type="project" value="UniProtKB-UniRule"/>
</dbReference>
<dbReference type="InterPro" id="IPR027417">
    <property type="entry name" value="P-loop_NTPase"/>
</dbReference>
<evidence type="ECO:0000256" key="2">
    <source>
        <dbReference type="ARBA" id="ARBA00022840"/>
    </source>
</evidence>
<gene>
    <name evidence="3" type="primary">recD</name>
    <name evidence="5" type="ORF">SAMN02745664_1147</name>
</gene>
<keyword evidence="3 5" id="KW-0347">Helicase</keyword>
<dbReference type="GO" id="GO:0009338">
    <property type="term" value="C:exodeoxyribonuclease V complex"/>
    <property type="evidence" value="ECO:0007669"/>
    <property type="project" value="InterPro"/>
</dbReference>
<comment type="subunit">
    <text evidence="3">Heterotrimer of RecB, RecC and RecD. All subunits contribute to DNA-binding.</text>
</comment>
<dbReference type="AlphaFoldDB" id="A0A1N7FKW5"/>
<dbReference type="GO" id="GO:0008854">
    <property type="term" value="F:exodeoxyribonuclease V activity"/>
    <property type="evidence" value="ECO:0007669"/>
    <property type="project" value="InterPro"/>
</dbReference>
<dbReference type="SUPFAM" id="SSF52540">
    <property type="entry name" value="P-loop containing nucleoside triphosphate hydrolases"/>
    <property type="match status" value="1"/>
</dbReference>
<sequence>MTIYTTAIGNYVSQRVADNRQWYESKNMLDGATDLPKSAEVLYHLLQYALFLLINDGHTVMVLGVSSDDKFALANHLPKWQITCLSPVLDTLQQAAGEVVDFADIFCTIQNASHSESKTDWSVLIARLKHRYMASLNKNTHNHAQISHLLAVFELLLRAFFVMNKIRSLPDLVKTLQSNLFFADIIKAQQTTSVALLYLQPPIDYVYQHEILWLWTHRAYQAEMLLMRHIIRLAGANVPQFSLDIPDGINDKQRAAMAMIGNQAFGIITGGPGTGKTFTVAQIVIALARQQVPVRLSLVAPTGKAAQRMGESLQAAMPDDVELQLPEPKTIHRLLGIGTNGQARHHADNPLPQDMIIIDEASMLGVELASQLFAAIATGCRVILLGDANQLAAVDAGAVLADLCRIDSLGDLRVHLDESRRFDGKSGVGRLATLINQQSYDNKAFLAFTQLHQACHDVAYTDIEAFVEPSSCYEQLAQPYQDFFAATYASRFEFAKLSDDTIPEFINNLFNILNKYRILCAAHKGDFGDEKINEYLTKIHKKYQKMPASLSDWYHGCVVMINKNLYEFGLFNGDVGICLYARTGLTVYFEGESLRAVPAQLISDAVVTTAYAITVHKSQGSEWQQVAVVFDENNARLLSKELFYTAVTRAKSQVQIFSTADAITQAMTTPTIRQTGLAKTAEIITQVG</sequence>
<evidence type="ECO:0000313" key="6">
    <source>
        <dbReference type="Proteomes" id="UP000187495"/>
    </source>
</evidence>
<proteinExistence type="inferred from homology"/>
<protein>
    <recommendedName>
        <fullName evidence="3">RecBCD enzyme subunit RecD</fullName>
        <ecNumber evidence="3">5.6.2.3</ecNumber>
    </recommendedName>
    <alternativeName>
        <fullName evidence="3">DNA 5'-3' helicase subunit RecD</fullName>
    </alternativeName>
    <alternativeName>
        <fullName evidence="3">Exonuclease V subunit RecD</fullName>
        <shortName evidence="3">ExoV subunit RecD</shortName>
    </alternativeName>
    <alternativeName>
        <fullName evidence="3">Helicase/nuclease RecBCD subunit RecD</fullName>
    </alternativeName>
</protein>
<dbReference type="GO" id="GO:0000724">
    <property type="term" value="P:double-strand break repair via homologous recombination"/>
    <property type="evidence" value="ECO:0007669"/>
    <property type="project" value="UniProtKB-UniRule"/>
</dbReference>
<dbReference type="HAMAP" id="MF_01487">
    <property type="entry name" value="RecD"/>
    <property type="match status" value="1"/>
</dbReference>
<dbReference type="PANTHER" id="PTHR43788">
    <property type="entry name" value="DNA2/NAM7 HELICASE FAMILY MEMBER"/>
    <property type="match status" value="1"/>
</dbReference>
<dbReference type="STRING" id="34061.B0189_06360"/>
<reference evidence="6" key="1">
    <citation type="submission" date="2017-01" db="EMBL/GenBank/DDBJ databases">
        <authorList>
            <person name="Varghese N."/>
            <person name="Submissions S."/>
        </authorList>
    </citation>
    <scope>NUCLEOTIDE SEQUENCE [LARGE SCALE GENOMIC DNA]</scope>
    <source>
        <strain evidence="6">DSM 21768</strain>
    </source>
</reference>
<comment type="similarity">
    <text evidence="3">Belongs to the RecD family.</text>
</comment>
<dbReference type="Gene3D" id="3.40.50.300">
    <property type="entry name" value="P-loop containing nucleotide triphosphate hydrolases"/>
    <property type="match status" value="2"/>
</dbReference>
<keyword evidence="2 3" id="KW-0067">ATP-binding</keyword>
<feature type="domain" description="UvrD-like helicase C-terminal" evidence="4">
    <location>
        <begin position="610"/>
        <end position="654"/>
    </location>
</feature>
<keyword evidence="3" id="KW-0540">Nuclease</keyword>
<dbReference type="Gene3D" id="2.30.30.940">
    <property type="match status" value="1"/>
</dbReference>
<dbReference type="EMBL" id="FTNU01000014">
    <property type="protein sequence ID" value="SIS01048.1"/>
    <property type="molecule type" value="Genomic_DNA"/>
</dbReference>
<dbReference type="CDD" id="cd17933">
    <property type="entry name" value="DEXSc_RecD-like"/>
    <property type="match status" value="1"/>
</dbReference>
<dbReference type="Pfam" id="PF13245">
    <property type="entry name" value="AAA_19"/>
    <property type="match status" value="1"/>
</dbReference>
<dbReference type="RefSeq" id="WP_076555738.1">
    <property type="nucleotide sequence ID" value="NZ_FTNU01000014.1"/>
</dbReference>
<keyword evidence="3" id="KW-0378">Hydrolase</keyword>
<evidence type="ECO:0000313" key="5">
    <source>
        <dbReference type="EMBL" id="SIS01048.1"/>
    </source>
</evidence>
<keyword evidence="3" id="KW-0227">DNA damage</keyword>
<comment type="miscellaneous">
    <text evidence="3">In the RecBCD complex, RecB has a slow 3'-5' helicase, an exonuclease activity and loads RecA onto ssDNA, RecD has a fast 5'-3' helicase activity, while RecC stimulates the ATPase and processivity of the RecB helicase and contributes to recognition of the Chi site.</text>
</comment>